<gene>
    <name evidence="10" type="ORF">TTRE_0000369901</name>
</gene>
<dbReference type="AlphaFoldDB" id="A0A077Z4L5"/>
<dbReference type="OrthoDB" id="5919514at2759"/>
<dbReference type="GO" id="GO:0016192">
    <property type="term" value="P:vesicle-mediated transport"/>
    <property type="evidence" value="ECO:0007669"/>
    <property type="project" value="InterPro"/>
</dbReference>
<accession>A0A077Z4L5</accession>
<sequence>MSTESLLDNYVKEQKAKNASGVRLGVLNANAFGTWKEKLSGPLPKISISLPPLGKPSEPLAFTVPKKKESSCFPPLVRWKSVESFCAQSFKFRATLYLPVLLLKARKFGALYTFSSIFFLLSFSILLGPLSFTRLLFSNERISYTLLYFGSLVATLYFSVWVSSNFKPIL</sequence>
<evidence type="ECO:0000313" key="10">
    <source>
        <dbReference type="EMBL" id="CDW55427.1"/>
    </source>
</evidence>
<dbReference type="InterPro" id="IPR011691">
    <property type="entry name" value="Vesicle_transpt_SFT2"/>
</dbReference>
<feature type="transmembrane region" description="Helical" evidence="9">
    <location>
        <begin position="142"/>
        <end position="162"/>
    </location>
</feature>
<keyword evidence="5 9" id="KW-0653">Protein transport</keyword>
<keyword evidence="3 9" id="KW-0813">Transport</keyword>
<name>A0A077Z4L5_TRITR</name>
<proteinExistence type="inferred from homology"/>
<dbReference type="EMBL" id="HG805954">
    <property type="protein sequence ID" value="CDW55427.1"/>
    <property type="molecule type" value="Genomic_DNA"/>
</dbReference>
<dbReference type="PANTHER" id="PTHR23137">
    <property type="entry name" value="VESICLE TRANSPORT PROTEIN-RELATED"/>
    <property type="match status" value="1"/>
</dbReference>
<evidence type="ECO:0000256" key="6">
    <source>
        <dbReference type="ARBA" id="ARBA00022989"/>
    </source>
</evidence>
<evidence type="ECO:0000256" key="9">
    <source>
        <dbReference type="RuleBase" id="RU363111"/>
    </source>
</evidence>
<keyword evidence="4 9" id="KW-0812">Transmembrane</keyword>
<reference evidence="10" key="2">
    <citation type="submission" date="2014-03" db="EMBL/GenBank/DDBJ databases">
        <title>The whipworm genome and dual-species transcriptomics of an intimate host-pathogen interaction.</title>
        <authorList>
            <person name="Foth B.J."/>
            <person name="Tsai I.J."/>
            <person name="Reid A.J."/>
            <person name="Bancroft A.J."/>
            <person name="Nichol S."/>
            <person name="Tracey A."/>
            <person name="Holroyd N."/>
            <person name="Cotton J.A."/>
            <person name="Stanley E.J."/>
            <person name="Zarowiecki M."/>
            <person name="Liu J.Z."/>
            <person name="Huckvale T."/>
            <person name="Cooper P.J."/>
            <person name="Grencis R.K."/>
            <person name="Berriman M."/>
        </authorList>
    </citation>
    <scope>NUCLEOTIDE SEQUENCE [LARGE SCALE GENOMIC DNA]</scope>
</reference>
<dbReference type="GO" id="GO:0012505">
    <property type="term" value="C:endomembrane system"/>
    <property type="evidence" value="ECO:0007669"/>
    <property type="project" value="UniProtKB-ARBA"/>
</dbReference>
<evidence type="ECO:0000256" key="7">
    <source>
        <dbReference type="ARBA" id="ARBA00023136"/>
    </source>
</evidence>
<comment type="subcellular location">
    <subcellularLocation>
        <location evidence="2 9">Membrane</location>
        <topology evidence="2 9">Multi-pass membrane protein</topology>
    </subcellularLocation>
</comment>
<comment type="caution">
    <text evidence="9">Lacks conserved residue(s) required for the propagation of feature annotation.</text>
</comment>
<dbReference type="GO" id="GO:0005737">
    <property type="term" value="C:cytoplasm"/>
    <property type="evidence" value="ECO:0007669"/>
    <property type="project" value="UniProtKB-ARBA"/>
</dbReference>
<dbReference type="Proteomes" id="UP000030665">
    <property type="component" value="Unassembled WGS sequence"/>
</dbReference>
<keyword evidence="11" id="KW-1185">Reference proteome</keyword>
<dbReference type="GO" id="GO:0015031">
    <property type="term" value="P:protein transport"/>
    <property type="evidence" value="ECO:0007669"/>
    <property type="project" value="UniProtKB-KW"/>
</dbReference>
<dbReference type="Pfam" id="PF04178">
    <property type="entry name" value="Got1"/>
    <property type="match status" value="1"/>
</dbReference>
<comment type="similarity">
    <text evidence="8 9">Belongs to the SFT2 family.</text>
</comment>
<dbReference type="InterPro" id="IPR007305">
    <property type="entry name" value="Vesicle_transpt_Got1/SFT2"/>
</dbReference>
<organism evidence="10 11">
    <name type="scientific">Trichuris trichiura</name>
    <name type="common">Whipworm</name>
    <name type="synonym">Trichocephalus trichiurus</name>
    <dbReference type="NCBI Taxonomy" id="36087"/>
    <lineage>
        <taxon>Eukaryota</taxon>
        <taxon>Metazoa</taxon>
        <taxon>Ecdysozoa</taxon>
        <taxon>Nematoda</taxon>
        <taxon>Enoplea</taxon>
        <taxon>Dorylaimia</taxon>
        <taxon>Trichinellida</taxon>
        <taxon>Trichuridae</taxon>
        <taxon>Trichuris</taxon>
    </lineage>
</organism>
<dbReference type="GO" id="GO:0016020">
    <property type="term" value="C:membrane"/>
    <property type="evidence" value="ECO:0007669"/>
    <property type="project" value="UniProtKB-SubCell"/>
</dbReference>
<feature type="transmembrane region" description="Helical" evidence="9">
    <location>
        <begin position="110"/>
        <end position="130"/>
    </location>
</feature>
<protein>
    <recommendedName>
        <fullName evidence="9">Vesicle transport protein</fullName>
    </recommendedName>
</protein>
<evidence type="ECO:0000256" key="3">
    <source>
        <dbReference type="ARBA" id="ARBA00022448"/>
    </source>
</evidence>
<evidence type="ECO:0000256" key="2">
    <source>
        <dbReference type="ARBA" id="ARBA00004141"/>
    </source>
</evidence>
<evidence type="ECO:0000256" key="8">
    <source>
        <dbReference type="ARBA" id="ARBA00025800"/>
    </source>
</evidence>
<evidence type="ECO:0000256" key="1">
    <source>
        <dbReference type="ARBA" id="ARBA00003566"/>
    </source>
</evidence>
<evidence type="ECO:0000256" key="5">
    <source>
        <dbReference type="ARBA" id="ARBA00022927"/>
    </source>
</evidence>
<evidence type="ECO:0000313" key="11">
    <source>
        <dbReference type="Proteomes" id="UP000030665"/>
    </source>
</evidence>
<comment type="function">
    <text evidence="1 9">May be involved in fusion of retrograde transport vesicles derived from an endocytic compartment with the Golgi complex.</text>
</comment>
<keyword evidence="6 9" id="KW-1133">Transmembrane helix</keyword>
<keyword evidence="7 9" id="KW-0472">Membrane</keyword>
<dbReference type="PANTHER" id="PTHR23137:SF36">
    <property type="entry name" value="VESICLE TRANSPORT PROTEIN SFT2C"/>
    <property type="match status" value="1"/>
</dbReference>
<reference evidence="10" key="1">
    <citation type="submission" date="2014-01" db="EMBL/GenBank/DDBJ databases">
        <authorList>
            <person name="Aslett M."/>
        </authorList>
    </citation>
    <scope>NUCLEOTIDE SEQUENCE</scope>
</reference>
<dbReference type="STRING" id="36087.A0A077Z4L5"/>
<evidence type="ECO:0000256" key="4">
    <source>
        <dbReference type="ARBA" id="ARBA00022692"/>
    </source>
</evidence>